<protein>
    <recommendedName>
        <fullName evidence="1">CHRD domain-containing protein</fullName>
    </recommendedName>
</protein>
<dbReference type="RefSeq" id="WP_147202996.1">
    <property type="nucleotide sequence ID" value="NZ_BJYT01000004.1"/>
</dbReference>
<keyword evidence="3" id="KW-1185">Reference proteome</keyword>
<dbReference type="SMART" id="SM00754">
    <property type="entry name" value="CHRD"/>
    <property type="match status" value="2"/>
</dbReference>
<evidence type="ECO:0000259" key="1">
    <source>
        <dbReference type="PROSITE" id="PS50933"/>
    </source>
</evidence>
<dbReference type="OrthoDB" id="571052at2"/>
<dbReference type="Pfam" id="PF07452">
    <property type="entry name" value="CHRD"/>
    <property type="match status" value="1"/>
</dbReference>
<feature type="domain" description="CHRD" evidence="1">
    <location>
        <begin position="154"/>
        <end position="271"/>
    </location>
</feature>
<name>A0A512BAG5_9BACT</name>
<dbReference type="AlphaFoldDB" id="A0A512BAG5"/>
<dbReference type="EMBL" id="BJYT01000004">
    <property type="protein sequence ID" value="GEO08939.1"/>
    <property type="molecule type" value="Genomic_DNA"/>
</dbReference>
<comment type="caution">
    <text evidence="2">The sequence shown here is derived from an EMBL/GenBank/DDBJ whole genome shotgun (WGS) entry which is preliminary data.</text>
</comment>
<proteinExistence type="predicted"/>
<evidence type="ECO:0000313" key="2">
    <source>
        <dbReference type="EMBL" id="GEO08939.1"/>
    </source>
</evidence>
<gene>
    <name evidence="2" type="ORF">SAE01_14350</name>
</gene>
<sequence length="271" mass="28716">MKIKLYTSIYILACLAIATSCNKRNDYNGNVEVIKEWNFTLSSFNENYATPAIETSATFHMVALADNSIRYDVKIDSADRIVAARINLGDPLTEGSLLIDLPVRIYSTYASGVLPGLRAGLMDTLLNNDIEKYINITSNKAPLGLVRGQLNSELVLSKNVSLSGSAVVPSVTTTTAGTAFLRLTANNVLYSKIVLTNNDPSDPVTMATINQGGSAANGPAIVTLASTPQDIGVAKKASVNSSVSTALLNGNTYVTLSSALKPVGKLRGQIK</sequence>
<dbReference type="PROSITE" id="PS50933">
    <property type="entry name" value="CHRD"/>
    <property type="match status" value="1"/>
</dbReference>
<dbReference type="Proteomes" id="UP000321513">
    <property type="component" value="Unassembled WGS sequence"/>
</dbReference>
<dbReference type="PROSITE" id="PS51257">
    <property type="entry name" value="PROKAR_LIPOPROTEIN"/>
    <property type="match status" value="1"/>
</dbReference>
<organism evidence="2 3">
    <name type="scientific">Segetibacter aerophilus</name>
    <dbReference type="NCBI Taxonomy" id="670293"/>
    <lineage>
        <taxon>Bacteria</taxon>
        <taxon>Pseudomonadati</taxon>
        <taxon>Bacteroidota</taxon>
        <taxon>Chitinophagia</taxon>
        <taxon>Chitinophagales</taxon>
        <taxon>Chitinophagaceae</taxon>
        <taxon>Segetibacter</taxon>
    </lineage>
</organism>
<dbReference type="InterPro" id="IPR010895">
    <property type="entry name" value="CHRD"/>
</dbReference>
<reference evidence="2 3" key="1">
    <citation type="submission" date="2019-07" db="EMBL/GenBank/DDBJ databases">
        <title>Whole genome shotgun sequence of Segetibacter aerophilus NBRC 106135.</title>
        <authorList>
            <person name="Hosoyama A."/>
            <person name="Uohara A."/>
            <person name="Ohji S."/>
            <person name="Ichikawa N."/>
        </authorList>
    </citation>
    <scope>NUCLEOTIDE SEQUENCE [LARGE SCALE GENOMIC DNA]</scope>
    <source>
        <strain evidence="2 3">NBRC 106135</strain>
    </source>
</reference>
<accession>A0A512BAG5</accession>
<evidence type="ECO:0000313" key="3">
    <source>
        <dbReference type="Proteomes" id="UP000321513"/>
    </source>
</evidence>